<keyword evidence="6" id="KW-1185">Reference proteome</keyword>
<dbReference type="PRINTS" id="PR00032">
    <property type="entry name" value="HTHARAC"/>
</dbReference>
<keyword evidence="3" id="KW-0804">Transcription</keyword>
<reference evidence="5 6" key="1">
    <citation type="submission" date="2020-09" db="EMBL/GenBank/DDBJ databases">
        <title>Draft genome of Gelidibacter salicanalis PAMC21136.</title>
        <authorList>
            <person name="Park H."/>
        </authorList>
    </citation>
    <scope>NUCLEOTIDE SEQUENCE [LARGE SCALE GENOMIC DNA]</scope>
    <source>
        <strain evidence="5 6">PAMC21136</strain>
    </source>
</reference>
<dbReference type="SMART" id="SM00342">
    <property type="entry name" value="HTH_ARAC"/>
    <property type="match status" value="1"/>
</dbReference>
<keyword evidence="1" id="KW-0805">Transcription regulation</keyword>
<evidence type="ECO:0000313" key="6">
    <source>
        <dbReference type="Proteomes" id="UP000662373"/>
    </source>
</evidence>
<sequence length="285" mass="32415">MKLVLKNADTNAYKKLSVSRRILPCLDVAWHYHPEFELIYITKSNGLRFVGDSVSAFQPGDLVLVGSYLPHLWRNDPSYYKEDSTEEVETIITKFTIDFLGNEIFKLPDFIEIKKLLDKSKFGICFGVETSLALHNEIVNLPNLSSVEQYIKILTILQKLSLTDDISILSSSDMRQSTTESSERIDTVLRYISDNYAANIGLDDIADVACMTTNSFCRFFKKTTNKSFTQFLNEVRIKNASRLLVQDDISVSSVCYAVGYNSITNFNKQFKQIMGVTPKSFREAI</sequence>
<dbReference type="EMBL" id="JAEHJZ010000032">
    <property type="protein sequence ID" value="MBJ7881536.1"/>
    <property type="molecule type" value="Genomic_DNA"/>
</dbReference>
<dbReference type="PROSITE" id="PS01124">
    <property type="entry name" value="HTH_ARAC_FAMILY_2"/>
    <property type="match status" value="1"/>
</dbReference>
<dbReference type="PANTHER" id="PTHR43280:SF27">
    <property type="entry name" value="TRANSCRIPTIONAL REGULATOR MTLR"/>
    <property type="match status" value="1"/>
</dbReference>
<dbReference type="InterPro" id="IPR020449">
    <property type="entry name" value="Tscrpt_reg_AraC-type_HTH"/>
</dbReference>
<proteinExistence type="predicted"/>
<evidence type="ECO:0000256" key="1">
    <source>
        <dbReference type="ARBA" id="ARBA00023015"/>
    </source>
</evidence>
<name>A0A934NI23_9FLAO</name>
<dbReference type="SUPFAM" id="SSF51182">
    <property type="entry name" value="RmlC-like cupins"/>
    <property type="match status" value="1"/>
</dbReference>
<dbReference type="InterPro" id="IPR009057">
    <property type="entry name" value="Homeodomain-like_sf"/>
</dbReference>
<dbReference type="Pfam" id="PF12833">
    <property type="entry name" value="HTH_18"/>
    <property type="match status" value="1"/>
</dbReference>
<organism evidence="5 6">
    <name type="scientific">Gelidibacter salicanalis</name>
    <dbReference type="NCBI Taxonomy" id="291193"/>
    <lineage>
        <taxon>Bacteria</taxon>
        <taxon>Pseudomonadati</taxon>
        <taxon>Bacteroidota</taxon>
        <taxon>Flavobacteriia</taxon>
        <taxon>Flavobacteriales</taxon>
        <taxon>Flavobacteriaceae</taxon>
        <taxon>Gelidibacter</taxon>
    </lineage>
</organism>
<dbReference type="Gene3D" id="2.60.120.10">
    <property type="entry name" value="Jelly Rolls"/>
    <property type="match status" value="1"/>
</dbReference>
<dbReference type="Proteomes" id="UP000662373">
    <property type="component" value="Unassembled WGS sequence"/>
</dbReference>
<dbReference type="CDD" id="cd06976">
    <property type="entry name" value="cupin_MtlR-like_N"/>
    <property type="match status" value="1"/>
</dbReference>
<accession>A0A934NI23</accession>
<gene>
    <name evidence="5" type="ORF">JEM65_12910</name>
</gene>
<feature type="domain" description="HTH araC/xylS-type" evidence="4">
    <location>
        <begin position="186"/>
        <end position="284"/>
    </location>
</feature>
<dbReference type="AlphaFoldDB" id="A0A934NI23"/>
<dbReference type="InterPro" id="IPR018062">
    <property type="entry name" value="HTH_AraC-typ_CS"/>
</dbReference>
<evidence type="ECO:0000259" key="4">
    <source>
        <dbReference type="PROSITE" id="PS01124"/>
    </source>
</evidence>
<dbReference type="Gene3D" id="1.10.10.60">
    <property type="entry name" value="Homeodomain-like"/>
    <property type="match status" value="2"/>
</dbReference>
<dbReference type="PROSITE" id="PS00041">
    <property type="entry name" value="HTH_ARAC_FAMILY_1"/>
    <property type="match status" value="1"/>
</dbReference>
<dbReference type="SUPFAM" id="SSF46689">
    <property type="entry name" value="Homeodomain-like"/>
    <property type="match status" value="2"/>
</dbReference>
<dbReference type="GO" id="GO:0003700">
    <property type="term" value="F:DNA-binding transcription factor activity"/>
    <property type="evidence" value="ECO:0007669"/>
    <property type="project" value="InterPro"/>
</dbReference>
<evidence type="ECO:0000256" key="3">
    <source>
        <dbReference type="ARBA" id="ARBA00023163"/>
    </source>
</evidence>
<dbReference type="InterPro" id="IPR018060">
    <property type="entry name" value="HTH_AraC"/>
</dbReference>
<evidence type="ECO:0000313" key="5">
    <source>
        <dbReference type="EMBL" id="MBJ7881536.1"/>
    </source>
</evidence>
<dbReference type="PANTHER" id="PTHR43280">
    <property type="entry name" value="ARAC-FAMILY TRANSCRIPTIONAL REGULATOR"/>
    <property type="match status" value="1"/>
</dbReference>
<dbReference type="InterPro" id="IPR014710">
    <property type="entry name" value="RmlC-like_jellyroll"/>
</dbReference>
<dbReference type="RefSeq" id="WP_199600173.1">
    <property type="nucleotide sequence ID" value="NZ_JAEHJZ010000032.1"/>
</dbReference>
<comment type="caution">
    <text evidence="5">The sequence shown here is derived from an EMBL/GenBank/DDBJ whole genome shotgun (WGS) entry which is preliminary data.</text>
</comment>
<evidence type="ECO:0000256" key="2">
    <source>
        <dbReference type="ARBA" id="ARBA00023125"/>
    </source>
</evidence>
<dbReference type="GO" id="GO:0043565">
    <property type="term" value="F:sequence-specific DNA binding"/>
    <property type="evidence" value="ECO:0007669"/>
    <property type="project" value="InterPro"/>
</dbReference>
<protein>
    <submittedName>
        <fullName evidence="5">AraC family transcriptional regulator</fullName>
    </submittedName>
</protein>
<dbReference type="InterPro" id="IPR011051">
    <property type="entry name" value="RmlC_Cupin_sf"/>
</dbReference>
<keyword evidence="2" id="KW-0238">DNA-binding</keyword>